<dbReference type="EMBL" id="CP003929">
    <property type="protein sequence ID" value="AGB37996.1"/>
    <property type="molecule type" value="Genomic_DNA"/>
</dbReference>
<feature type="transmembrane region" description="Helical" evidence="1">
    <location>
        <begin position="322"/>
        <end position="340"/>
    </location>
</feature>
<dbReference type="GeneID" id="14403901"/>
<dbReference type="OrthoDB" id="293659at2157"/>
<feature type="transmembrane region" description="Helical" evidence="1">
    <location>
        <begin position="187"/>
        <end position="207"/>
    </location>
</feature>
<feature type="transmembrane region" description="Helical" evidence="1">
    <location>
        <begin position="113"/>
        <end position="130"/>
    </location>
</feature>
<feature type="transmembrane region" description="Helical" evidence="1">
    <location>
        <begin position="391"/>
        <end position="413"/>
    </location>
</feature>
<name>L0JZ11_9EURY</name>
<keyword evidence="1" id="KW-1133">Transmembrane helix</keyword>
<evidence type="ECO:0000256" key="1">
    <source>
        <dbReference type="SAM" id="Phobius"/>
    </source>
</evidence>
<evidence type="ECO:0000313" key="3">
    <source>
        <dbReference type="Proteomes" id="UP000010878"/>
    </source>
</evidence>
<keyword evidence="3" id="KW-1185">Reference proteome</keyword>
<accession>L0JZ11</accession>
<dbReference type="AlphaFoldDB" id="L0JZ11"/>
<feature type="transmembrane region" description="Helical" evidence="1">
    <location>
        <begin position="27"/>
        <end position="49"/>
    </location>
</feature>
<organism evidence="2 3">
    <name type="scientific">Natronococcus occultus SP4</name>
    <dbReference type="NCBI Taxonomy" id="694430"/>
    <lineage>
        <taxon>Archaea</taxon>
        <taxon>Methanobacteriati</taxon>
        <taxon>Methanobacteriota</taxon>
        <taxon>Stenosarchaea group</taxon>
        <taxon>Halobacteria</taxon>
        <taxon>Halobacteriales</taxon>
        <taxon>Natrialbaceae</taxon>
        <taxon>Natronococcus</taxon>
    </lineage>
</organism>
<protein>
    <submittedName>
        <fullName evidence="2">Uncharacterized protein</fullName>
    </submittedName>
</protein>
<dbReference type="KEGG" id="nou:Natoc_2217"/>
<feature type="transmembrane region" description="Helical" evidence="1">
    <location>
        <begin position="69"/>
        <end position="92"/>
    </location>
</feature>
<evidence type="ECO:0000313" key="2">
    <source>
        <dbReference type="EMBL" id="AGB37996.1"/>
    </source>
</evidence>
<feature type="transmembrane region" description="Helical" evidence="1">
    <location>
        <begin position="150"/>
        <end position="175"/>
    </location>
</feature>
<reference evidence="2 3" key="1">
    <citation type="submission" date="2012-11" db="EMBL/GenBank/DDBJ databases">
        <title>FINISHED of Natronococcus occultus SP4, DSM 3396.</title>
        <authorList>
            <consortium name="DOE Joint Genome Institute"/>
            <person name="Eisen J."/>
            <person name="Huntemann M."/>
            <person name="Wei C.-L."/>
            <person name="Han J."/>
            <person name="Detter J.C."/>
            <person name="Han C."/>
            <person name="Tapia R."/>
            <person name="Chen A."/>
            <person name="Kyrpides N."/>
            <person name="Mavromatis K."/>
            <person name="Markowitz V."/>
            <person name="Szeto E."/>
            <person name="Ivanova N."/>
            <person name="Mikhailova N."/>
            <person name="Ovchinnikova G."/>
            <person name="Pagani I."/>
            <person name="Pati A."/>
            <person name="Goodwin L."/>
            <person name="Nordberg H.P."/>
            <person name="Cantor M.N."/>
            <person name="Hua S.X."/>
            <person name="Woyke T."/>
            <person name="Eisen J."/>
            <person name="Klenk H.-P."/>
            <person name="Klenk H.-P."/>
        </authorList>
    </citation>
    <scope>NUCLEOTIDE SEQUENCE [LARGE SCALE GENOMIC DNA]</scope>
    <source>
        <strain evidence="2 3">SP4</strain>
    </source>
</reference>
<feature type="transmembrane region" description="Helical" evidence="1">
    <location>
        <begin position="346"/>
        <end position="370"/>
    </location>
</feature>
<dbReference type="RefSeq" id="WP_015321439.1">
    <property type="nucleotide sequence ID" value="NC_019974.1"/>
</dbReference>
<dbReference type="Proteomes" id="UP000010878">
    <property type="component" value="Chromosome"/>
</dbReference>
<dbReference type="HOGENOM" id="CLU_034820_0_0_2"/>
<proteinExistence type="predicted"/>
<feature type="transmembrane region" description="Helical" evidence="1">
    <location>
        <begin position="246"/>
        <end position="268"/>
    </location>
</feature>
<feature type="transmembrane region" description="Helical" evidence="1">
    <location>
        <begin position="425"/>
        <end position="449"/>
    </location>
</feature>
<keyword evidence="1" id="KW-0472">Membrane</keyword>
<feature type="transmembrane region" description="Helical" evidence="1">
    <location>
        <begin position="521"/>
        <end position="542"/>
    </location>
</feature>
<feature type="transmembrane region" description="Helical" evidence="1">
    <location>
        <begin position="469"/>
        <end position="490"/>
    </location>
</feature>
<dbReference type="eggNOG" id="arCOG06311">
    <property type="taxonomic scope" value="Archaea"/>
</dbReference>
<gene>
    <name evidence="2" type="ORF">Natoc_2217</name>
</gene>
<keyword evidence="1" id="KW-0812">Transmembrane</keyword>
<sequence>MTRVAALVARTEFRRTVRAMTTDRTKLLMLALLAALVFGSVTVAGGYLLPALGERFADGAGAESVALATGAATGGVAIGWLFLVGMSAIRAFTAAADPDEAAFLLVSTSTRNATLGVIGAEILLFGVWVLPPAIVLSSAFAVGAGTALPVVGTVLVGVLALLTAVPVGFVVGTWFRHLVTVYEPIARYRWFLFVGFWVAYFGAIATGRFDLVVSELFVALQDGPLGWPGHLLLATVPNVPASGTTILGALVGTALVAPIALAIGVSSARVHWFADPARFDDRERSGASSSRLAEALSRVVDRPTRTVTLTAIRRTRRAPIRLAYVGYPLFGAVGFVQAIVEAGTIPAYVAVVLSGYLVWAAGALFTLNPLGDLGRALPAVVTSTLSGRQAIAGLVLAGVLVAAPVGLVVSLALGLVSPLSIERTLALVVATTVGTVATPALATGVGTALPRFGSVNVTNSREAVMPSKAAFVAYSLAVVLPTAAGAVLYADAAAPIAGLLTATAAWAPTPEIAVTGAQISVAAWTVLVVGVLAPPVSALYAIERFDRYALE</sequence>